<name>A0A9D1EQB1_9FIRM</name>
<reference evidence="3" key="2">
    <citation type="journal article" date="2021" name="PeerJ">
        <title>Extensive microbial diversity within the chicken gut microbiome revealed by metagenomics and culture.</title>
        <authorList>
            <person name="Gilroy R."/>
            <person name="Ravi A."/>
            <person name="Getino M."/>
            <person name="Pursley I."/>
            <person name="Horton D.L."/>
            <person name="Alikhan N.F."/>
            <person name="Baker D."/>
            <person name="Gharbi K."/>
            <person name="Hall N."/>
            <person name="Watson M."/>
            <person name="Adriaenssens E.M."/>
            <person name="Foster-Nyarko E."/>
            <person name="Jarju S."/>
            <person name="Secka A."/>
            <person name="Antonio M."/>
            <person name="Oren A."/>
            <person name="Chaudhuri R.R."/>
            <person name="La Ragione R."/>
            <person name="Hildebrand F."/>
            <person name="Pallen M.J."/>
        </authorList>
    </citation>
    <scope>NUCLEOTIDE SEQUENCE</scope>
    <source>
        <strain evidence="3">CHK157-1446</strain>
    </source>
</reference>
<evidence type="ECO:0000256" key="1">
    <source>
        <dbReference type="SAM" id="Phobius"/>
    </source>
</evidence>
<gene>
    <name evidence="3" type="ORF">IAD01_07150</name>
</gene>
<feature type="domain" description="Nucleoside transporter/FeoB GTPase Gate" evidence="2">
    <location>
        <begin position="44"/>
        <end position="141"/>
    </location>
</feature>
<dbReference type="PANTHER" id="PTHR35793:SF2">
    <property type="entry name" value="INNER MEMBRANE PROTEIN YJIG"/>
    <property type="match status" value="1"/>
</dbReference>
<dbReference type="AlphaFoldDB" id="A0A9D1EQB1"/>
<dbReference type="PANTHER" id="PTHR35793">
    <property type="entry name" value="INNER MEMBRANE PROTEIN YJIG"/>
    <property type="match status" value="1"/>
</dbReference>
<dbReference type="Pfam" id="PF07670">
    <property type="entry name" value="Gate"/>
    <property type="match status" value="1"/>
</dbReference>
<comment type="caution">
    <text evidence="3">The sequence shown here is derived from an EMBL/GenBank/DDBJ whole genome shotgun (WGS) entry which is preliminary data.</text>
</comment>
<keyword evidence="1" id="KW-1133">Transmembrane helix</keyword>
<dbReference type="InterPro" id="IPR052549">
    <property type="entry name" value="SpmB"/>
</dbReference>
<keyword evidence="1" id="KW-0812">Transmembrane</keyword>
<evidence type="ECO:0000313" key="3">
    <source>
        <dbReference type="EMBL" id="HIS25157.1"/>
    </source>
</evidence>
<reference evidence="3" key="1">
    <citation type="submission" date="2020-10" db="EMBL/GenBank/DDBJ databases">
        <authorList>
            <person name="Gilroy R."/>
        </authorList>
    </citation>
    <scope>NUCLEOTIDE SEQUENCE</scope>
    <source>
        <strain evidence="3">CHK157-1446</strain>
    </source>
</reference>
<sequence length="172" mass="18055">MNFSAMVIPVFLLAVLGYGLYKKVDVFSAFIAGAKENILVGFDILPSLVTLMLAVSVFKESGTMGIITDLISPITELIGIPADCVPLALMRPVSGSGALSVLEEILTKDGADSFSGRVASVLMGSTETTFYTIAVYFGATKVKKTRHALPSALAGDVTAFLLSALTVRVFLG</sequence>
<accession>A0A9D1EQB1</accession>
<feature type="transmembrane region" description="Helical" evidence="1">
    <location>
        <begin position="38"/>
        <end position="58"/>
    </location>
</feature>
<protein>
    <submittedName>
        <fullName evidence="3">Spore maturation protein</fullName>
    </submittedName>
</protein>
<organism evidence="3 4">
    <name type="scientific">Candidatus Faeciplasma gallinarum</name>
    <dbReference type="NCBI Taxonomy" id="2840799"/>
    <lineage>
        <taxon>Bacteria</taxon>
        <taxon>Bacillati</taxon>
        <taxon>Bacillota</taxon>
        <taxon>Clostridia</taxon>
        <taxon>Eubacteriales</taxon>
        <taxon>Oscillospiraceae</taxon>
        <taxon>Oscillospiraceae incertae sedis</taxon>
        <taxon>Candidatus Faeciplasma</taxon>
    </lineage>
</organism>
<dbReference type="EMBL" id="DVIR01000065">
    <property type="protein sequence ID" value="HIS25157.1"/>
    <property type="molecule type" value="Genomic_DNA"/>
</dbReference>
<evidence type="ECO:0000259" key="2">
    <source>
        <dbReference type="Pfam" id="PF07670"/>
    </source>
</evidence>
<dbReference type="Proteomes" id="UP000823982">
    <property type="component" value="Unassembled WGS sequence"/>
</dbReference>
<evidence type="ECO:0000313" key="4">
    <source>
        <dbReference type="Proteomes" id="UP000823982"/>
    </source>
</evidence>
<feature type="transmembrane region" description="Helical" evidence="1">
    <location>
        <begin position="151"/>
        <end position="171"/>
    </location>
</feature>
<proteinExistence type="predicted"/>
<dbReference type="InterPro" id="IPR011642">
    <property type="entry name" value="Gate_dom"/>
</dbReference>
<dbReference type="GO" id="GO:0005886">
    <property type="term" value="C:plasma membrane"/>
    <property type="evidence" value="ECO:0007669"/>
    <property type="project" value="TreeGrafter"/>
</dbReference>
<keyword evidence="1" id="KW-0472">Membrane</keyword>